<dbReference type="SUPFAM" id="SSF56112">
    <property type="entry name" value="Protein kinase-like (PK-like)"/>
    <property type="match status" value="1"/>
</dbReference>
<gene>
    <name evidence="7" type="ORF">AO440_002926</name>
</gene>
<evidence type="ECO:0000256" key="4">
    <source>
        <dbReference type="ARBA" id="ARBA00022946"/>
    </source>
</evidence>
<dbReference type="Proteomes" id="UP000054886">
    <property type="component" value="Unassembled WGS sequence"/>
</dbReference>
<dbReference type="Gene3D" id="3.30.200.20">
    <property type="entry name" value="Phosphorylase Kinase, domain 1"/>
    <property type="match status" value="1"/>
</dbReference>
<comment type="subcellular location">
    <subcellularLocation>
        <location evidence="1">Mitochondrion</location>
    </subcellularLocation>
</comment>
<dbReference type="InterPro" id="IPR011009">
    <property type="entry name" value="Kinase-like_dom_sf"/>
</dbReference>
<protein>
    <recommendedName>
        <fullName evidence="3">Altered inheritance of mitochondria protein 9, mitochondrial</fullName>
    </recommendedName>
    <alternativeName>
        <fullName evidence="6">Found in mitochondrial proteome protein 29</fullName>
    </alternativeName>
</protein>
<name>A0A0W0D2T9_CANGB</name>
<dbReference type="EMBL" id="LLZZ01000178">
    <property type="protein sequence ID" value="KTA95923.1"/>
    <property type="molecule type" value="Genomic_DNA"/>
</dbReference>
<comment type="similarity">
    <text evidence="2">Belongs to the AIM9 family.</text>
</comment>
<sequence length="646" mass="73775">MLRIPSRIGSRQVLACAGRNLKCGSVMRHISRRNISKEPEKVYTNLADVNDPKRDQFFKYTWGTWLQNDKLEKDKRTTKFSLNGLNSVLDDIYRQATKNTKDNFKSETEIVPQPLTNKNRTVSMPNNIAITKLGTLNPNEKSVTIKTIASVHEGKHHRIYKVQTNLSDEKSLVLRIPYQLDDDKATISHRIRSEVATLDFLDLQLKMKVPKVICYAADDGNPLGVPFILQEYIDGSLLMKDWNPLMDDKALMVETGEGSTENTELASLNKVVKSMADFHAKLNSISFNAAGSIYFKNDSNLNSETVIDNISNDLASNLKDRWVLGPSVERRLWKKKSDLAIEERLKYLGPWKEDKETSISAQILRDTAILELKNAEARLAKSEQNGSKDKNTETLIKKQIETFQNVEKISGDLISSEMKAIPNIKDLLKPTIFHPDLDPMNVLIENKTETPFMLDLEGAVVKPFILQSSPQFVAYDGPKIYNMKSDIPEFEKLSEEERKHYEFMYKRTRNQFLWEKAVNERLPNLIMTVAPPVKVLRRPYTAVLEQKTDNDYILVDDSFFQLREAWAFFFKNGLVTKEEFPLTFTDEQVKQHADDLNSLHEKLVSTPFAATQGWVPQDMFDNLVRAGVIIKDSTGNFTVNDINPSA</sequence>
<evidence type="ECO:0000256" key="5">
    <source>
        <dbReference type="ARBA" id="ARBA00023128"/>
    </source>
</evidence>
<keyword evidence="5" id="KW-0496">Mitochondrion</keyword>
<dbReference type="VEuPathDB" id="FungiDB:CAGL0J03322g"/>
<dbReference type="VEuPathDB" id="FungiDB:GWK60_J03135"/>
<dbReference type="PANTHER" id="PTHR36091">
    <property type="entry name" value="ALTERED INHERITANCE OF MITOCHONDRIA PROTEIN 9, MITOCHONDRIAL"/>
    <property type="match status" value="1"/>
</dbReference>
<dbReference type="GO" id="GO:0005739">
    <property type="term" value="C:mitochondrion"/>
    <property type="evidence" value="ECO:0007669"/>
    <property type="project" value="UniProtKB-SubCell"/>
</dbReference>
<accession>A0A0W0D2T9</accession>
<reference evidence="7 8" key="1">
    <citation type="submission" date="2015-10" db="EMBL/GenBank/DDBJ databases">
        <title>Draft genomes sequences of Candida glabrata isolates 1A, 1B, 2A, 2B, 3A and 3B.</title>
        <authorList>
            <person name="Haavelsrud O.E."/>
            <person name="Gaustad P."/>
        </authorList>
    </citation>
    <scope>NUCLEOTIDE SEQUENCE [LARGE SCALE GENOMIC DNA]</scope>
    <source>
        <strain evidence="7">910700640</strain>
    </source>
</reference>
<dbReference type="VEuPathDB" id="FungiDB:B1J91_J03322g"/>
<evidence type="ECO:0000256" key="3">
    <source>
        <dbReference type="ARBA" id="ARBA00016197"/>
    </source>
</evidence>
<organism evidence="7 8">
    <name type="scientific">Candida glabrata</name>
    <name type="common">Yeast</name>
    <name type="synonym">Torulopsis glabrata</name>
    <dbReference type="NCBI Taxonomy" id="5478"/>
    <lineage>
        <taxon>Eukaryota</taxon>
        <taxon>Fungi</taxon>
        <taxon>Dikarya</taxon>
        <taxon>Ascomycota</taxon>
        <taxon>Saccharomycotina</taxon>
        <taxon>Saccharomycetes</taxon>
        <taxon>Saccharomycetales</taxon>
        <taxon>Saccharomycetaceae</taxon>
        <taxon>Nakaseomyces</taxon>
    </lineage>
</organism>
<dbReference type="VEuPathDB" id="FungiDB:GVI51_J03157"/>
<keyword evidence="4" id="KW-0809">Transit peptide</keyword>
<dbReference type="InterPro" id="IPR051035">
    <property type="entry name" value="Mito_inheritance_9"/>
</dbReference>
<dbReference type="AlphaFoldDB" id="A0A0W0D2T9"/>
<evidence type="ECO:0000256" key="2">
    <source>
        <dbReference type="ARBA" id="ARBA00005543"/>
    </source>
</evidence>
<comment type="caution">
    <text evidence="7">The sequence shown here is derived from an EMBL/GenBank/DDBJ whole genome shotgun (WGS) entry which is preliminary data.</text>
</comment>
<evidence type="ECO:0000313" key="8">
    <source>
        <dbReference type="Proteomes" id="UP000054886"/>
    </source>
</evidence>
<dbReference type="PANTHER" id="PTHR36091:SF1">
    <property type="entry name" value="ALTERED INHERITANCE OF MITOCHONDRIA PROTEIN 9, MITOCHONDRIAL"/>
    <property type="match status" value="1"/>
</dbReference>
<proteinExistence type="inferred from homology"/>
<evidence type="ECO:0000313" key="7">
    <source>
        <dbReference type="EMBL" id="KTA95923.1"/>
    </source>
</evidence>
<evidence type="ECO:0000256" key="1">
    <source>
        <dbReference type="ARBA" id="ARBA00004173"/>
    </source>
</evidence>
<evidence type="ECO:0000256" key="6">
    <source>
        <dbReference type="ARBA" id="ARBA00031849"/>
    </source>
</evidence>